<feature type="compositionally biased region" description="Low complexity" evidence="1">
    <location>
        <begin position="64"/>
        <end position="74"/>
    </location>
</feature>
<evidence type="ECO:0000313" key="4">
    <source>
        <dbReference type="Proteomes" id="UP000283644"/>
    </source>
</evidence>
<dbReference type="OrthoDB" id="3776625at2"/>
<sequence>MADWEKLRELTYQVAPPDLASLARTARRRQRRARAFGVLAALVLVGGGIGVAAVGDTDRDTLQPAEDPTPTITDTPEDALPLPGRPPGADQVSVDAGRYRIPLSDTLAFEVDLPDETSAHDDGLFLATEDFVVKTEVAGDAYGVPRHPCTDQTIDPAGPTVDDLVQAISNLPLYQTTPPEPVVLGGAEGMYVEARIPRSYDASKCEGDAVQLPGNRETAVSGPPPYIGRWWILDVEGQRVVVQQNCWGCRPDQFDRAPQTPQSITFTPTS</sequence>
<organism evidence="3 4">
    <name type="scientific">Nocardioides immobilis</name>
    <dbReference type="NCBI Taxonomy" id="2049295"/>
    <lineage>
        <taxon>Bacteria</taxon>
        <taxon>Bacillati</taxon>
        <taxon>Actinomycetota</taxon>
        <taxon>Actinomycetes</taxon>
        <taxon>Propionibacteriales</taxon>
        <taxon>Nocardioidaceae</taxon>
        <taxon>Nocardioides</taxon>
    </lineage>
</organism>
<keyword evidence="2" id="KW-1133">Transmembrane helix</keyword>
<dbReference type="EMBL" id="QXGH01000011">
    <property type="protein sequence ID" value="RHW27924.1"/>
    <property type="molecule type" value="Genomic_DNA"/>
</dbReference>
<keyword evidence="2" id="KW-0472">Membrane</keyword>
<feature type="region of interest" description="Disordered" evidence="1">
    <location>
        <begin position="55"/>
        <end position="86"/>
    </location>
</feature>
<keyword evidence="2" id="KW-0812">Transmembrane</keyword>
<keyword evidence="4" id="KW-1185">Reference proteome</keyword>
<dbReference type="RefSeq" id="WP_118923831.1">
    <property type="nucleotide sequence ID" value="NZ_QXGH01000011.1"/>
</dbReference>
<protein>
    <submittedName>
        <fullName evidence="3">Uncharacterized protein</fullName>
    </submittedName>
</protein>
<evidence type="ECO:0000256" key="2">
    <source>
        <dbReference type="SAM" id="Phobius"/>
    </source>
</evidence>
<name>A0A417Y616_9ACTN</name>
<proteinExistence type="predicted"/>
<dbReference type="AlphaFoldDB" id="A0A417Y616"/>
<feature type="transmembrane region" description="Helical" evidence="2">
    <location>
        <begin position="35"/>
        <end position="55"/>
    </location>
</feature>
<evidence type="ECO:0000256" key="1">
    <source>
        <dbReference type="SAM" id="MobiDB-lite"/>
    </source>
</evidence>
<dbReference type="Proteomes" id="UP000283644">
    <property type="component" value="Unassembled WGS sequence"/>
</dbReference>
<evidence type="ECO:0000313" key="3">
    <source>
        <dbReference type="EMBL" id="RHW27924.1"/>
    </source>
</evidence>
<gene>
    <name evidence="3" type="ORF">D0Z08_06460</name>
</gene>
<reference evidence="3 4" key="1">
    <citation type="submission" date="2018-09" db="EMBL/GenBank/DDBJ databases">
        <title>Genome sequencing of Nocardioides immobilis CCTCC AB 2017083 for comparison to Nocardioides silvaticus.</title>
        <authorList>
            <person name="Li C."/>
            <person name="Wang G."/>
        </authorList>
    </citation>
    <scope>NUCLEOTIDE SEQUENCE [LARGE SCALE GENOMIC DNA]</scope>
    <source>
        <strain evidence="3 4">CCTCC AB 2017083</strain>
    </source>
</reference>
<comment type="caution">
    <text evidence="3">The sequence shown here is derived from an EMBL/GenBank/DDBJ whole genome shotgun (WGS) entry which is preliminary data.</text>
</comment>
<accession>A0A417Y616</accession>